<dbReference type="AlphaFoldDB" id="A0A1E5GD12"/>
<dbReference type="RefSeq" id="WP_069664350.1">
    <property type="nucleotide sequence ID" value="NZ_JBHUJJ010000001.1"/>
</dbReference>
<keyword evidence="3" id="KW-1185">Reference proteome</keyword>
<comment type="caution">
    <text evidence="2">The sequence shown here is derived from an EMBL/GenBank/DDBJ whole genome shotgun (WGS) entry which is preliminary data.</text>
</comment>
<feature type="chain" id="PRO_5009177310" description="Bacteriocin" evidence="1">
    <location>
        <begin position="31"/>
        <end position="115"/>
    </location>
</feature>
<gene>
    <name evidence="2" type="ORF">BCR25_08865</name>
</gene>
<evidence type="ECO:0000313" key="2">
    <source>
        <dbReference type="EMBL" id="OEG10569.1"/>
    </source>
</evidence>
<organism evidence="2 3">
    <name type="scientific">Enterococcus termitis</name>
    <dbReference type="NCBI Taxonomy" id="332950"/>
    <lineage>
        <taxon>Bacteria</taxon>
        <taxon>Bacillati</taxon>
        <taxon>Bacillota</taxon>
        <taxon>Bacilli</taxon>
        <taxon>Lactobacillales</taxon>
        <taxon>Enterococcaceae</taxon>
        <taxon>Enterococcus</taxon>
    </lineage>
</organism>
<accession>A0A1E5GD12</accession>
<evidence type="ECO:0000313" key="3">
    <source>
        <dbReference type="Proteomes" id="UP000095094"/>
    </source>
</evidence>
<dbReference type="OrthoDB" id="2236972at2"/>
<evidence type="ECO:0000256" key="1">
    <source>
        <dbReference type="SAM" id="SignalP"/>
    </source>
</evidence>
<proteinExistence type="predicted"/>
<dbReference type="Proteomes" id="UP000095094">
    <property type="component" value="Unassembled WGS sequence"/>
</dbReference>
<reference evidence="3" key="1">
    <citation type="submission" date="2016-09" db="EMBL/GenBank/DDBJ databases">
        <authorList>
            <person name="Gulvik C.A."/>
        </authorList>
    </citation>
    <scope>NUCLEOTIDE SEQUENCE [LARGE SCALE GENOMIC DNA]</scope>
    <source>
        <strain evidence="3">LMG 8895</strain>
    </source>
</reference>
<dbReference type="EMBL" id="MIJY01000043">
    <property type="protein sequence ID" value="OEG10569.1"/>
    <property type="molecule type" value="Genomic_DNA"/>
</dbReference>
<protein>
    <recommendedName>
        <fullName evidence="4">Bacteriocin</fullName>
    </recommendedName>
</protein>
<evidence type="ECO:0008006" key="4">
    <source>
        <dbReference type="Google" id="ProtNLM"/>
    </source>
</evidence>
<sequence length="115" mass="12913">MKMKKILFKGVGLTLLVFLSAIVSTTSAFADKQQIHERTPLLYLEGVEVVVDNDIIEIEDGGYQNGVAPRWGYQWRCKTRGCGYKSAWHAMYSSASKYALAHHQKYGHTVTVFGV</sequence>
<name>A0A1E5GD12_9ENTE</name>
<keyword evidence="1" id="KW-0732">Signal</keyword>
<feature type="signal peptide" evidence="1">
    <location>
        <begin position="1"/>
        <end position="30"/>
    </location>
</feature>